<sequence>MDLKLYNPELFPENDSLLLQELYIKGDDIQKLSVIQALPQLLQYDPNGTMTRIVPKIQQELPKSSCEFHIATSKIFKLLIEKQLPLNLTAAVIQGTESKDPVVSNAWIETLLAVIPILPIDQIKTNVIPLALSKSQPTSPVYCRVASCKILGKCAAHQKMQNVDVKTFLLPAVQSLCQDCFQDVRATMCSQLHFIAQGLGESLVKTSLLPSLVELASDDNMAVRSAAVASAVLIIPYLNKQTKIDTIVPLIKQLCSKTSGPGDTTFPTIAREFGRLVQALQNVLEVSDSVWILQFYKTLATKGQTVRINKDNLEVTQDVICREQCAFNLPQVTTFTMARIPNQLELWHSVYSGLANDSCYLVRKTTAACVFQVAKILGPQSKVIKDDIIKLLRDDAEEVLQMLVPDVGPTLELLCTHGVLSRENTLPSCLEITRALLKCQAELSKSYNWRIKSNFLQQLERLPNCMPSDFIHQHFSPVILGCVLEARPKPVRSQASRTLLVFLRYNLKEIQRKWIRDNLITHLCLSKSCYTRHIFILACYHAAELFSNNYFKKFFFESLLSLADDPVSNIRLSVVGILPLLYKMLVLPEDKKLQTNIDNLFSKLDMMEKDKDVKDILRTKLKEIRSSGTSNKQDYLFDQKRKEEEENKILQGKLTLAAPTGGAPARPVQSIASHASRDKETVSTTRSHPIIARSPSTSPRVSKTPSTSSGPNDMSFLEQHFYIDAGVSLPRDEMESNIRQPENFISNVVRVFDQQLHLHGNKGSEGDSSCIPTVSVENVNIETMVESEIEKLETSTTNITDDVKVNLRKRNKRGPGTSSKSLLSTPKEISSMNFKYKRYSSIFPSSSGDSASINTVNTKTLNRRSLNIGVADGSKIPVCIKKSQSNVEIKHEVNSQEASGFKASQSKYRGTRNDCYFSGNLKTKIRPKSEVLTMNSGNNERRVSIVETNEKYTECEGNHANAINVSIIEHMPVSSINSKPFRTSGLPVLKRRTQSDARK</sequence>
<comment type="caution">
    <text evidence="3">The sequence shown here is derived from an EMBL/GenBank/DDBJ whole genome shotgun (WGS) entry which is preliminary data.</text>
</comment>
<accession>A0AA38IRR4</accession>
<evidence type="ECO:0000313" key="3">
    <source>
        <dbReference type="EMBL" id="KAJ3662205.1"/>
    </source>
</evidence>
<dbReference type="GO" id="GO:0019888">
    <property type="term" value="F:protein phosphatase regulator activity"/>
    <property type="evidence" value="ECO:0007669"/>
    <property type="project" value="TreeGrafter"/>
</dbReference>
<dbReference type="Proteomes" id="UP001168821">
    <property type="component" value="Unassembled WGS sequence"/>
</dbReference>
<dbReference type="InterPro" id="IPR016024">
    <property type="entry name" value="ARM-type_fold"/>
</dbReference>
<gene>
    <name evidence="3" type="ORF">Zmor_006561</name>
</gene>
<evidence type="ECO:0008006" key="5">
    <source>
        <dbReference type="Google" id="ProtNLM"/>
    </source>
</evidence>
<dbReference type="SUPFAM" id="SSF48371">
    <property type="entry name" value="ARM repeat"/>
    <property type="match status" value="1"/>
</dbReference>
<evidence type="ECO:0000313" key="4">
    <source>
        <dbReference type="Proteomes" id="UP001168821"/>
    </source>
</evidence>
<dbReference type="PANTHER" id="PTHR21467:SF0">
    <property type="entry name" value="SERINE_THREONINE-PROTEIN PHOSPHATASE 4 REGULATORY SUBUNIT 4"/>
    <property type="match status" value="1"/>
</dbReference>
<dbReference type="GO" id="GO:0008287">
    <property type="term" value="C:protein serine/threonine phosphatase complex"/>
    <property type="evidence" value="ECO:0007669"/>
    <property type="project" value="TreeGrafter"/>
</dbReference>
<feature type="repeat" description="HEAT" evidence="1">
    <location>
        <begin position="169"/>
        <end position="207"/>
    </location>
</feature>
<keyword evidence="4" id="KW-1185">Reference proteome</keyword>
<dbReference type="AlphaFoldDB" id="A0AA38IRR4"/>
<reference evidence="3" key="1">
    <citation type="journal article" date="2023" name="G3 (Bethesda)">
        <title>Whole genome assemblies of Zophobas morio and Tenebrio molitor.</title>
        <authorList>
            <person name="Kaur S."/>
            <person name="Stinson S.A."/>
            <person name="diCenzo G.C."/>
        </authorList>
    </citation>
    <scope>NUCLEOTIDE SEQUENCE</scope>
    <source>
        <strain evidence="3">QUZm001</strain>
    </source>
</reference>
<dbReference type="PANTHER" id="PTHR21467">
    <property type="entry name" value="PROTEIN PHOSPHATASE 4 REGULATORY SUBUNIT 4 PPP4R4"/>
    <property type="match status" value="1"/>
</dbReference>
<evidence type="ECO:0000256" key="2">
    <source>
        <dbReference type="SAM" id="MobiDB-lite"/>
    </source>
</evidence>
<protein>
    <recommendedName>
        <fullName evidence="5">Serine/threonine-protein phosphatase 4 regulatory subunit 4</fullName>
    </recommendedName>
</protein>
<dbReference type="Gene3D" id="1.25.10.10">
    <property type="entry name" value="Leucine-rich Repeat Variant"/>
    <property type="match status" value="1"/>
</dbReference>
<organism evidence="3 4">
    <name type="scientific">Zophobas morio</name>
    <dbReference type="NCBI Taxonomy" id="2755281"/>
    <lineage>
        <taxon>Eukaryota</taxon>
        <taxon>Metazoa</taxon>
        <taxon>Ecdysozoa</taxon>
        <taxon>Arthropoda</taxon>
        <taxon>Hexapoda</taxon>
        <taxon>Insecta</taxon>
        <taxon>Pterygota</taxon>
        <taxon>Neoptera</taxon>
        <taxon>Endopterygota</taxon>
        <taxon>Coleoptera</taxon>
        <taxon>Polyphaga</taxon>
        <taxon>Cucujiformia</taxon>
        <taxon>Tenebrionidae</taxon>
        <taxon>Zophobas</taxon>
    </lineage>
</organism>
<dbReference type="EMBL" id="JALNTZ010000002">
    <property type="protein sequence ID" value="KAJ3662205.1"/>
    <property type="molecule type" value="Genomic_DNA"/>
</dbReference>
<dbReference type="InterPro" id="IPR021133">
    <property type="entry name" value="HEAT_type_2"/>
</dbReference>
<evidence type="ECO:0000256" key="1">
    <source>
        <dbReference type="PROSITE-ProRule" id="PRU00103"/>
    </source>
</evidence>
<proteinExistence type="predicted"/>
<dbReference type="InterPro" id="IPR039918">
    <property type="entry name" value="PPP4R4"/>
</dbReference>
<feature type="region of interest" description="Disordered" evidence="2">
    <location>
        <begin position="658"/>
        <end position="714"/>
    </location>
</feature>
<feature type="repeat" description="HEAT" evidence="1">
    <location>
        <begin position="208"/>
        <end position="246"/>
    </location>
</feature>
<dbReference type="GO" id="GO:0005829">
    <property type="term" value="C:cytosol"/>
    <property type="evidence" value="ECO:0007669"/>
    <property type="project" value="TreeGrafter"/>
</dbReference>
<dbReference type="PROSITE" id="PS50077">
    <property type="entry name" value="HEAT_REPEAT"/>
    <property type="match status" value="2"/>
</dbReference>
<dbReference type="InterPro" id="IPR011989">
    <property type="entry name" value="ARM-like"/>
</dbReference>
<name>A0AA38IRR4_9CUCU</name>
<feature type="compositionally biased region" description="Polar residues" evidence="2">
    <location>
        <begin position="694"/>
        <end position="712"/>
    </location>
</feature>